<protein>
    <submittedName>
        <fullName evidence="1">Uncharacterized protein</fullName>
    </submittedName>
</protein>
<name>A0A3L8PP78_9ACTN</name>
<sequence>MLVAVCAGENCGQRADDALDALRPVVRSTPGAVLLSMACWRKACAANAHDPEVTYIAVRRWRPRAGEEHPRQFRAKDAEQCAVRVVGLLRQYSVSPGS</sequence>
<accession>A0A3L8PP78</accession>
<dbReference type="AlphaFoldDB" id="A0A3L8PP78"/>
<comment type="caution">
    <text evidence="1">The sequence shown here is derived from an EMBL/GenBank/DDBJ whole genome shotgun (WGS) entry which is preliminary data.</text>
</comment>
<reference evidence="1 2" key="1">
    <citation type="submission" date="2018-10" db="EMBL/GenBank/DDBJ databases">
        <title>Aeromicrobium sp. 9W16Y-2 whole genome shotgun sequence.</title>
        <authorList>
            <person name="Li F."/>
        </authorList>
    </citation>
    <scope>NUCLEOTIDE SEQUENCE [LARGE SCALE GENOMIC DNA]</scope>
    <source>
        <strain evidence="1 2">9W16Y-2</strain>
    </source>
</reference>
<organism evidence="1 2">
    <name type="scientific">Aeromicrobium phragmitis</name>
    <dbReference type="NCBI Taxonomy" id="2478914"/>
    <lineage>
        <taxon>Bacteria</taxon>
        <taxon>Bacillati</taxon>
        <taxon>Actinomycetota</taxon>
        <taxon>Actinomycetes</taxon>
        <taxon>Propionibacteriales</taxon>
        <taxon>Nocardioidaceae</taxon>
        <taxon>Aeromicrobium</taxon>
    </lineage>
</organism>
<proteinExistence type="predicted"/>
<dbReference type="EMBL" id="RDBF01000004">
    <property type="protein sequence ID" value="RLV56248.1"/>
    <property type="molecule type" value="Genomic_DNA"/>
</dbReference>
<evidence type="ECO:0000313" key="2">
    <source>
        <dbReference type="Proteomes" id="UP000282515"/>
    </source>
</evidence>
<dbReference type="Proteomes" id="UP000282515">
    <property type="component" value="Unassembled WGS sequence"/>
</dbReference>
<evidence type="ECO:0000313" key="1">
    <source>
        <dbReference type="EMBL" id="RLV56248.1"/>
    </source>
</evidence>
<gene>
    <name evidence="1" type="ORF">D9V41_07400</name>
</gene>
<keyword evidence="2" id="KW-1185">Reference proteome</keyword>